<dbReference type="STRING" id="246191.SAMN05660337_0077"/>
<organism evidence="1 2">
    <name type="scientific">Maridesulfovibrio ferrireducens</name>
    <dbReference type="NCBI Taxonomy" id="246191"/>
    <lineage>
        <taxon>Bacteria</taxon>
        <taxon>Pseudomonadati</taxon>
        <taxon>Thermodesulfobacteriota</taxon>
        <taxon>Desulfovibrionia</taxon>
        <taxon>Desulfovibrionales</taxon>
        <taxon>Desulfovibrionaceae</taxon>
        <taxon>Maridesulfovibrio</taxon>
    </lineage>
</organism>
<protein>
    <submittedName>
        <fullName evidence="1">Uncharacterized protein</fullName>
    </submittedName>
</protein>
<evidence type="ECO:0000313" key="1">
    <source>
        <dbReference type="EMBL" id="SDK32297.1"/>
    </source>
</evidence>
<proteinExistence type="predicted"/>
<dbReference type="RefSeq" id="WP_280141287.1">
    <property type="nucleotide sequence ID" value="NZ_FNGA01000001.1"/>
</dbReference>
<accession>A0A1G9AYG9</accession>
<gene>
    <name evidence="1" type="ORF">SAMN05660337_0077</name>
</gene>
<keyword evidence="2" id="KW-1185">Reference proteome</keyword>
<dbReference type="EMBL" id="FNGA01000001">
    <property type="protein sequence ID" value="SDK32297.1"/>
    <property type="molecule type" value="Genomic_DNA"/>
</dbReference>
<dbReference type="Proteomes" id="UP000199053">
    <property type="component" value="Unassembled WGS sequence"/>
</dbReference>
<sequence length="40" mass="4377">MPELKTEELEKRLVELMGADAPAHAAQDVNIALQAAENMK</sequence>
<name>A0A1G9AYG9_9BACT</name>
<evidence type="ECO:0000313" key="2">
    <source>
        <dbReference type="Proteomes" id="UP000199053"/>
    </source>
</evidence>
<dbReference type="AlphaFoldDB" id="A0A1G9AYG9"/>
<reference evidence="2" key="1">
    <citation type="submission" date="2016-10" db="EMBL/GenBank/DDBJ databases">
        <authorList>
            <person name="Varghese N."/>
            <person name="Submissions S."/>
        </authorList>
    </citation>
    <scope>NUCLEOTIDE SEQUENCE [LARGE SCALE GENOMIC DNA]</scope>
    <source>
        <strain evidence="2">DSM 16995</strain>
    </source>
</reference>